<keyword evidence="2" id="KW-0479">Metal-binding</keyword>
<dbReference type="RefSeq" id="WP_316435472.1">
    <property type="nucleotide sequence ID" value="NZ_CP053586.1"/>
</dbReference>
<dbReference type="GO" id="GO:0051213">
    <property type="term" value="F:dioxygenase activity"/>
    <property type="evidence" value="ECO:0007669"/>
    <property type="project" value="UniProtKB-KW"/>
</dbReference>
<dbReference type="Pfam" id="PF19112">
    <property type="entry name" value="VanA_C"/>
    <property type="match status" value="1"/>
</dbReference>
<dbReference type="SUPFAM" id="SSF55961">
    <property type="entry name" value="Bet v1-like"/>
    <property type="match status" value="1"/>
</dbReference>
<keyword evidence="7" id="KW-0223">Dioxygenase</keyword>
<accession>A0AA96WEF0</accession>
<dbReference type="CDD" id="cd03469">
    <property type="entry name" value="Rieske_RO_Alpha_N"/>
    <property type="match status" value="1"/>
</dbReference>
<dbReference type="GO" id="GO:0046872">
    <property type="term" value="F:metal ion binding"/>
    <property type="evidence" value="ECO:0007669"/>
    <property type="project" value="UniProtKB-KW"/>
</dbReference>
<dbReference type="InterPro" id="IPR017941">
    <property type="entry name" value="Rieske_2Fe-2S"/>
</dbReference>
<dbReference type="Gene3D" id="3.90.380.10">
    <property type="entry name" value="Naphthalene 1,2-dioxygenase Alpha Subunit, Chain A, domain 1"/>
    <property type="match status" value="1"/>
</dbReference>
<feature type="domain" description="Rieske" evidence="6">
    <location>
        <begin position="26"/>
        <end position="130"/>
    </location>
</feature>
<evidence type="ECO:0000313" key="7">
    <source>
        <dbReference type="EMBL" id="WNZ23734.1"/>
    </source>
</evidence>
<evidence type="ECO:0000256" key="2">
    <source>
        <dbReference type="ARBA" id="ARBA00022723"/>
    </source>
</evidence>
<evidence type="ECO:0000256" key="1">
    <source>
        <dbReference type="ARBA" id="ARBA00022714"/>
    </source>
</evidence>
<dbReference type="GO" id="GO:0051537">
    <property type="term" value="F:2 iron, 2 sulfur cluster binding"/>
    <property type="evidence" value="ECO:0007669"/>
    <property type="project" value="UniProtKB-KW"/>
</dbReference>
<dbReference type="SUPFAM" id="SSF50022">
    <property type="entry name" value="ISP domain"/>
    <property type="match status" value="1"/>
</dbReference>
<organism evidence="7">
    <name type="scientific">Leptolyngbya sp. NK1-12</name>
    <dbReference type="NCBI Taxonomy" id="2547451"/>
    <lineage>
        <taxon>Bacteria</taxon>
        <taxon>Bacillati</taxon>
        <taxon>Cyanobacteriota</taxon>
        <taxon>Cyanophyceae</taxon>
        <taxon>Leptolyngbyales</taxon>
        <taxon>Leptolyngbyaceae</taxon>
        <taxon>Leptolyngbya group</taxon>
        <taxon>Leptolyngbya</taxon>
    </lineage>
</organism>
<sequence length="385" mass="44278">MELATTLKGETIQNRVREIGINPNYWYPVAWADQLKPNQVLPVTLWQQSIAIYRDNNGQVHALENACPHKGVELHKGQVQGNRLVCPYHGWEFNPAGECVNIPYFPPEQKLPCANARSYPSEERYGIVWVFPGEAGLATLRQIPEVPEYAEPNCLMIPITGIFKAHFSISNENTMDVFHGFLHKNLQGWFDPALLKLQQTDDSVQANYRVSYQGFLTKFLGLSTGDDGITTRTVSIHYQYPHYHSTMEGVSSLYLMRLPVGPNETRSFSLLFLPNIRMPKWLQSVVKPVLVPLVRRFLFMRFLEQDVEMMESEQRIFRQNPQRRYVEVNPAILALQRVLVRQYEQFVQQSSQLEHRHPEPSDPTQTEAEILVSLSSEPASESPVW</sequence>
<evidence type="ECO:0000259" key="6">
    <source>
        <dbReference type="PROSITE" id="PS51296"/>
    </source>
</evidence>
<dbReference type="InterPro" id="IPR036922">
    <property type="entry name" value="Rieske_2Fe-2S_sf"/>
</dbReference>
<evidence type="ECO:0000256" key="4">
    <source>
        <dbReference type="ARBA" id="ARBA00023004"/>
    </source>
</evidence>
<dbReference type="GO" id="GO:0004497">
    <property type="term" value="F:monooxygenase activity"/>
    <property type="evidence" value="ECO:0007669"/>
    <property type="project" value="UniProtKB-ARBA"/>
</dbReference>
<dbReference type="Pfam" id="PF00355">
    <property type="entry name" value="Rieske"/>
    <property type="match status" value="1"/>
</dbReference>
<dbReference type="AlphaFoldDB" id="A0AA96WEF0"/>
<dbReference type="InterPro" id="IPR044043">
    <property type="entry name" value="VanA_C_cat"/>
</dbReference>
<dbReference type="GO" id="GO:0016705">
    <property type="term" value="F:oxidoreductase activity, acting on paired donors, with incorporation or reduction of molecular oxygen"/>
    <property type="evidence" value="ECO:0007669"/>
    <property type="project" value="UniProtKB-ARBA"/>
</dbReference>
<keyword evidence="5" id="KW-0411">Iron-sulfur</keyword>
<name>A0AA96WEF0_9CYAN</name>
<evidence type="ECO:0000256" key="3">
    <source>
        <dbReference type="ARBA" id="ARBA00023002"/>
    </source>
</evidence>
<gene>
    <name evidence="7" type="ORF">HJG54_13310</name>
</gene>
<keyword evidence="4" id="KW-0408">Iron</keyword>
<proteinExistence type="predicted"/>
<dbReference type="Gene3D" id="2.102.10.10">
    <property type="entry name" value="Rieske [2Fe-2S] iron-sulphur domain"/>
    <property type="match status" value="1"/>
</dbReference>
<protein>
    <submittedName>
        <fullName evidence="7">Aromatic ring-hydroxylating dioxygenase subunit alpha</fullName>
    </submittedName>
</protein>
<keyword evidence="1" id="KW-0001">2Fe-2S</keyword>
<dbReference type="PANTHER" id="PTHR21266:SF57">
    <property type="entry name" value="3-CHLOROBENZOATE-3,4-DIOXYGENASE"/>
    <property type="match status" value="1"/>
</dbReference>
<dbReference type="PROSITE" id="PS51296">
    <property type="entry name" value="RIESKE"/>
    <property type="match status" value="1"/>
</dbReference>
<reference evidence="7" key="1">
    <citation type="submission" date="2020-05" db="EMBL/GenBank/DDBJ databases">
        <authorList>
            <person name="Zhu T."/>
            <person name="Keshari N."/>
            <person name="Lu X."/>
        </authorList>
    </citation>
    <scope>NUCLEOTIDE SEQUENCE</scope>
    <source>
        <strain evidence="7">NK1-12</strain>
    </source>
</reference>
<keyword evidence="3" id="KW-0560">Oxidoreductase</keyword>
<dbReference type="PANTHER" id="PTHR21266">
    <property type="entry name" value="IRON-SULFUR DOMAIN CONTAINING PROTEIN"/>
    <property type="match status" value="1"/>
</dbReference>
<evidence type="ECO:0000256" key="5">
    <source>
        <dbReference type="ARBA" id="ARBA00023014"/>
    </source>
</evidence>
<dbReference type="EMBL" id="CP053586">
    <property type="protein sequence ID" value="WNZ23734.1"/>
    <property type="molecule type" value="Genomic_DNA"/>
</dbReference>
<dbReference type="InterPro" id="IPR050584">
    <property type="entry name" value="Cholesterol_7-desaturase"/>
</dbReference>